<dbReference type="SUPFAM" id="SSF88946">
    <property type="entry name" value="Sigma2 domain of RNA polymerase sigma factors"/>
    <property type="match status" value="1"/>
</dbReference>
<dbReference type="Gene3D" id="1.10.1740.10">
    <property type="match status" value="1"/>
</dbReference>
<dbReference type="InterPro" id="IPR036388">
    <property type="entry name" value="WH-like_DNA-bd_sf"/>
</dbReference>
<dbReference type="AlphaFoldDB" id="A0A9X2CVV0"/>
<dbReference type="InterPro" id="IPR013325">
    <property type="entry name" value="RNA_pol_sigma_r2"/>
</dbReference>
<dbReference type="Proteomes" id="UP001139150">
    <property type="component" value="Unassembled WGS sequence"/>
</dbReference>
<comment type="similarity">
    <text evidence="1">Belongs to the sigma-70 factor family. ECF subfamily.</text>
</comment>
<evidence type="ECO:0000256" key="2">
    <source>
        <dbReference type="ARBA" id="ARBA00023015"/>
    </source>
</evidence>
<accession>A0A9X2CVV0</accession>
<dbReference type="GO" id="GO:0016987">
    <property type="term" value="F:sigma factor activity"/>
    <property type="evidence" value="ECO:0007669"/>
    <property type="project" value="UniProtKB-KW"/>
</dbReference>
<proteinExistence type="inferred from homology"/>
<dbReference type="PANTHER" id="PTHR43133:SF8">
    <property type="entry name" value="RNA POLYMERASE SIGMA FACTOR HI_1459-RELATED"/>
    <property type="match status" value="1"/>
</dbReference>
<keyword evidence="3" id="KW-0731">Sigma factor</keyword>
<dbReference type="InterPro" id="IPR007627">
    <property type="entry name" value="RNA_pol_sigma70_r2"/>
</dbReference>
<reference evidence="8" key="1">
    <citation type="submission" date="2022-02" db="EMBL/GenBank/DDBJ databases">
        <title>Halalkalibacter sp. nov. isolated from Lonar Lake, India.</title>
        <authorList>
            <person name="Joshi A."/>
            <person name="Thite S."/>
            <person name="Lodha T."/>
        </authorList>
    </citation>
    <scope>NUCLEOTIDE SEQUENCE</scope>
    <source>
        <strain evidence="8">MEB205</strain>
    </source>
</reference>
<dbReference type="GO" id="GO:0003677">
    <property type="term" value="F:DNA binding"/>
    <property type="evidence" value="ECO:0007669"/>
    <property type="project" value="UniProtKB-KW"/>
</dbReference>
<dbReference type="EMBL" id="JAKRYL010000025">
    <property type="protein sequence ID" value="MCL7749217.1"/>
    <property type="molecule type" value="Genomic_DNA"/>
</dbReference>
<feature type="domain" description="RNA polymerase sigma factor 70 region 4 type 2" evidence="7">
    <location>
        <begin position="108"/>
        <end position="156"/>
    </location>
</feature>
<dbReference type="InterPro" id="IPR014284">
    <property type="entry name" value="RNA_pol_sigma-70_dom"/>
</dbReference>
<keyword evidence="2" id="KW-0805">Transcription regulation</keyword>
<feature type="domain" description="RNA polymerase sigma-70 region 2" evidence="6">
    <location>
        <begin position="13"/>
        <end position="78"/>
    </location>
</feature>
<evidence type="ECO:0000313" key="9">
    <source>
        <dbReference type="Proteomes" id="UP001139150"/>
    </source>
</evidence>
<organism evidence="8 9">
    <name type="scientific">Halalkalibacter alkaliphilus</name>
    <dbReference type="NCBI Taxonomy" id="2917993"/>
    <lineage>
        <taxon>Bacteria</taxon>
        <taxon>Bacillati</taxon>
        <taxon>Bacillota</taxon>
        <taxon>Bacilli</taxon>
        <taxon>Bacillales</taxon>
        <taxon>Bacillaceae</taxon>
        <taxon>Halalkalibacter</taxon>
    </lineage>
</organism>
<dbReference type="InterPro" id="IPR039425">
    <property type="entry name" value="RNA_pol_sigma-70-like"/>
</dbReference>
<dbReference type="Pfam" id="PF08281">
    <property type="entry name" value="Sigma70_r4_2"/>
    <property type="match status" value="1"/>
</dbReference>
<evidence type="ECO:0000313" key="8">
    <source>
        <dbReference type="EMBL" id="MCL7749217.1"/>
    </source>
</evidence>
<dbReference type="InterPro" id="IPR013324">
    <property type="entry name" value="RNA_pol_sigma_r3/r4-like"/>
</dbReference>
<dbReference type="Gene3D" id="1.10.10.10">
    <property type="entry name" value="Winged helix-like DNA-binding domain superfamily/Winged helix DNA-binding domain"/>
    <property type="match status" value="1"/>
</dbReference>
<evidence type="ECO:0000256" key="5">
    <source>
        <dbReference type="ARBA" id="ARBA00023163"/>
    </source>
</evidence>
<dbReference type="PANTHER" id="PTHR43133">
    <property type="entry name" value="RNA POLYMERASE ECF-TYPE SIGMA FACTO"/>
    <property type="match status" value="1"/>
</dbReference>
<keyword evidence="5" id="KW-0804">Transcription</keyword>
<evidence type="ECO:0000256" key="1">
    <source>
        <dbReference type="ARBA" id="ARBA00010641"/>
    </source>
</evidence>
<dbReference type="Pfam" id="PF04542">
    <property type="entry name" value="Sigma70_r2"/>
    <property type="match status" value="1"/>
</dbReference>
<dbReference type="CDD" id="cd06171">
    <property type="entry name" value="Sigma70_r4"/>
    <property type="match status" value="1"/>
</dbReference>
<gene>
    <name evidence="8" type="ORF">MF646_19020</name>
</gene>
<evidence type="ECO:0000256" key="3">
    <source>
        <dbReference type="ARBA" id="ARBA00023082"/>
    </source>
</evidence>
<dbReference type="NCBIfam" id="TIGR02937">
    <property type="entry name" value="sigma70-ECF"/>
    <property type="match status" value="1"/>
</dbReference>
<evidence type="ECO:0000256" key="4">
    <source>
        <dbReference type="ARBA" id="ARBA00023125"/>
    </source>
</evidence>
<keyword evidence="9" id="KW-1185">Reference proteome</keyword>
<protein>
    <submittedName>
        <fullName evidence="8">RNA polymerase sigma factor</fullName>
    </submittedName>
</protein>
<name>A0A9X2CVV0_9BACI</name>
<dbReference type="SUPFAM" id="SSF88659">
    <property type="entry name" value="Sigma3 and sigma4 domains of RNA polymerase sigma factors"/>
    <property type="match status" value="1"/>
</dbReference>
<dbReference type="InterPro" id="IPR013249">
    <property type="entry name" value="RNA_pol_sigma70_r4_t2"/>
</dbReference>
<sequence>MSNVKQQVITEWYSQYSNSIFSYILLMIHEHQLAEDLTHETFIKAYKKYDSFKGDSSPKTWLFSIARHTTIDYVRKRKPVSYLKEFLSFKTDKGPLPDEVVQIKESSRELFEALRQLKKTYRDVIILRKLKEFSTKETAEILNCSESKVKSTLNRAIPALEKQLLKEGYLHENSI</sequence>
<evidence type="ECO:0000259" key="7">
    <source>
        <dbReference type="Pfam" id="PF08281"/>
    </source>
</evidence>
<evidence type="ECO:0000259" key="6">
    <source>
        <dbReference type="Pfam" id="PF04542"/>
    </source>
</evidence>
<dbReference type="GO" id="GO:0006352">
    <property type="term" value="P:DNA-templated transcription initiation"/>
    <property type="evidence" value="ECO:0007669"/>
    <property type="project" value="InterPro"/>
</dbReference>
<comment type="caution">
    <text evidence="8">The sequence shown here is derived from an EMBL/GenBank/DDBJ whole genome shotgun (WGS) entry which is preliminary data.</text>
</comment>
<keyword evidence="4" id="KW-0238">DNA-binding</keyword>